<feature type="domain" description="Major facilitator superfamily (MFS) profile" evidence="7">
    <location>
        <begin position="345"/>
        <end position="550"/>
    </location>
</feature>
<dbReference type="GO" id="GO:0016020">
    <property type="term" value="C:membrane"/>
    <property type="evidence" value="ECO:0007669"/>
    <property type="project" value="UniProtKB-SubCell"/>
</dbReference>
<feature type="transmembrane region" description="Helical" evidence="6">
    <location>
        <begin position="380"/>
        <end position="400"/>
    </location>
</feature>
<evidence type="ECO:0000256" key="4">
    <source>
        <dbReference type="ARBA" id="ARBA00022989"/>
    </source>
</evidence>
<organism evidence="8 9">
    <name type="scientific">Tetrahymena thermophila (strain SB210)</name>
    <dbReference type="NCBI Taxonomy" id="312017"/>
    <lineage>
        <taxon>Eukaryota</taxon>
        <taxon>Sar</taxon>
        <taxon>Alveolata</taxon>
        <taxon>Ciliophora</taxon>
        <taxon>Intramacronucleata</taxon>
        <taxon>Oligohymenophorea</taxon>
        <taxon>Hymenostomatida</taxon>
        <taxon>Tetrahymenina</taxon>
        <taxon>Tetrahymenidae</taxon>
        <taxon>Tetrahymena</taxon>
    </lineage>
</organism>
<keyword evidence="2" id="KW-0813">Transport</keyword>
<evidence type="ECO:0000256" key="5">
    <source>
        <dbReference type="ARBA" id="ARBA00023136"/>
    </source>
</evidence>
<dbReference type="OMA" id="NMAPYIV"/>
<dbReference type="GO" id="GO:0022857">
    <property type="term" value="F:transmembrane transporter activity"/>
    <property type="evidence" value="ECO:0007669"/>
    <property type="project" value="InterPro"/>
</dbReference>
<feature type="transmembrane region" description="Helical" evidence="6">
    <location>
        <begin position="59"/>
        <end position="82"/>
    </location>
</feature>
<dbReference type="GeneID" id="7827409"/>
<dbReference type="OrthoDB" id="410267at2759"/>
<evidence type="ECO:0000313" key="9">
    <source>
        <dbReference type="Proteomes" id="UP000009168"/>
    </source>
</evidence>
<dbReference type="eggNOG" id="ENOG502SFUH">
    <property type="taxonomic scope" value="Eukaryota"/>
</dbReference>
<dbReference type="Pfam" id="PF07690">
    <property type="entry name" value="MFS_1"/>
    <property type="match status" value="1"/>
</dbReference>
<dbReference type="Gene3D" id="1.20.1250.20">
    <property type="entry name" value="MFS general substrate transporter like domains"/>
    <property type="match status" value="2"/>
</dbReference>
<evidence type="ECO:0000256" key="1">
    <source>
        <dbReference type="ARBA" id="ARBA00004141"/>
    </source>
</evidence>
<dbReference type="InterPro" id="IPR020846">
    <property type="entry name" value="MFS_dom"/>
</dbReference>
<dbReference type="PANTHER" id="PTHR43385">
    <property type="entry name" value="RIBOFLAVIN TRANSPORTER RIBJ"/>
    <property type="match status" value="1"/>
</dbReference>
<feature type="transmembrane region" description="Helical" evidence="6">
    <location>
        <begin position="346"/>
        <end position="368"/>
    </location>
</feature>
<dbReference type="Proteomes" id="UP000009168">
    <property type="component" value="Unassembled WGS sequence"/>
</dbReference>
<gene>
    <name evidence="8" type="ORF">TTHERM_00245280</name>
</gene>
<feature type="transmembrane region" description="Helical" evidence="6">
    <location>
        <begin position="471"/>
        <end position="489"/>
    </location>
</feature>
<feature type="transmembrane region" description="Helical" evidence="6">
    <location>
        <begin position="89"/>
        <end position="108"/>
    </location>
</feature>
<feature type="transmembrane region" description="Helical" evidence="6">
    <location>
        <begin position="437"/>
        <end position="459"/>
    </location>
</feature>
<feature type="transmembrane region" description="Helical" evidence="6">
    <location>
        <begin position="20"/>
        <end position="39"/>
    </location>
</feature>
<keyword evidence="4 6" id="KW-1133">Transmembrane helix</keyword>
<dbReference type="EMBL" id="GG662474">
    <property type="protein sequence ID" value="EAS03513.1"/>
    <property type="molecule type" value="Genomic_DNA"/>
</dbReference>
<name>Q245X0_TETTS</name>
<evidence type="ECO:0000256" key="3">
    <source>
        <dbReference type="ARBA" id="ARBA00022692"/>
    </source>
</evidence>
<dbReference type="InParanoid" id="Q245X0"/>
<evidence type="ECO:0000259" key="7">
    <source>
        <dbReference type="PROSITE" id="PS50850"/>
    </source>
</evidence>
<dbReference type="PROSITE" id="PS50850">
    <property type="entry name" value="MFS"/>
    <property type="match status" value="1"/>
</dbReference>
<dbReference type="SUPFAM" id="SSF103473">
    <property type="entry name" value="MFS general substrate transporter"/>
    <property type="match status" value="1"/>
</dbReference>
<feature type="transmembrane region" description="Helical" evidence="6">
    <location>
        <begin position="114"/>
        <end position="134"/>
    </location>
</feature>
<feature type="transmembrane region" description="Helical" evidence="6">
    <location>
        <begin position="501"/>
        <end position="520"/>
    </location>
</feature>
<sequence length="550" mass="62524">MAIKNPLRKLSFETKGWITLFSGFCLHFVLGTFYLWGSISTYTASYLQQNGQNYNAETVGAVFPFTYLSLNLGTPIGVYFASKIGFNPFIFIGSILIGICTIVSSYVIDIFPLFVLFYGVLFGFISGLLYMLPFNSCYLYMPHRKGLVSGVIVGGFGFGSTAFIWLIYSIVNPHNAKATDLINGAKYFSKDITDQFPDSLRVLGIVQIFIGIFSSFLHIRPTQEELKQQEEKNKIRAINQNCIEELQQQQFILIKAQSSIETQTNQNNQNQAITEMRGTATESEILRTGTIPQEKNNCQAFEQNLDQQKIVDNQSQLAAQKGAKKNQNEEVYHEFQTMKEGLMTKFIYITVALALMYTIFGILIISNYKVYGEYQNYTDNFLSTVGTVGSVFNGLGRFFWGSLMEKLTIRQIIIINLIFQIIVSFTFSWAAQNAALYLIYVVLAYFLYGGWFSIFPTLVARVYGKKIGTQIYGITFFGYTIASFLQYFVLIEIKNAAGWRATFWIFTGIQIFAIIISQFVKFNSVPPQKQKEFIQAEIEKQKSNEIMQLP</sequence>
<dbReference type="InterPro" id="IPR036259">
    <property type="entry name" value="MFS_trans_sf"/>
</dbReference>
<dbReference type="InterPro" id="IPR011701">
    <property type="entry name" value="MFS"/>
</dbReference>
<dbReference type="InterPro" id="IPR052983">
    <property type="entry name" value="MFS_Riboflavin_Transporter"/>
</dbReference>
<dbReference type="KEGG" id="tet:TTHERM_00245280"/>
<keyword evidence="5 6" id="KW-0472">Membrane</keyword>
<dbReference type="AlphaFoldDB" id="Q245X0"/>
<proteinExistence type="predicted"/>
<feature type="transmembrane region" description="Helical" evidence="6">
    <location>
        <begin position="412"/>
        <end position="431"/>
    </location>
</feature>
<protein>
    <submittedName>
        <fullName evidence="8">MFS transporter</fullName>
    </submittedName>
</protein>
<keyword evidence="3 6" id="KW-0812">Transmembrane</keyword>
<evidence type="ECO:0000256" key="6">
    <source>
        <dbReference type="SAM" id="Phobius"/>
    </source>
</evidence>
<accession>Q245X0</accession>
<dbReference type="HOGENOM" id="CLU_001265_59_6_1"/>
<dbReference type="FunCoup" id="Q245X0">
    <property type="interactions" value="2"/>
</dbReference>
<evidence type="ECO:0000313" key="8">
    <source>
        <dbReference type="EMBL" id="EAS03513.1"/>
    </source>
</evidence>
<feature type="transmembrane region" description="Helical" evidence="6">
    <location>
        <begin position="146"/>
        <end position="168"/>
    </location>
</feature>
<feature type="transmembrane region" description="Helical" evidence="6">
    <location>
        <begin position="200"/>
        <end position="219"/>
    </location>
</feature>
<dbReference type="PANTHER" id="PTHR43385:SF1">
    <property type="entry name" value="RIBOFLAVIN TRANSPORTER RIBJ"/>
    <property type="match status" value="1"/>
</dbReference>
<evidence type="ECO:0000256" key="2">
    <source>
        <dbReference type="ARBA" id="ARBA00022448"/>
    </source>
</evidence>
<keyword evidence="9" id="KW-1185">Reference proteome</keyword>
<dbReference type="RefSeq" id="XP_001023758.1">
    <property type="nucleotide sequence ID" value="XM_001023758.1"/>
</dbReference>
<comment type="subcellular location">
    <subcellularLocation>
        <location evidence="1">Membrane</location>
        <topology evidence="1">Multi-pass membrane protein</topology>
    </subcellularLocation>
</comment>
<reference evidence="9" key="1">
    <citation type="journal article" date="2006" name="PLoS Biol.">
        <title>Macronuclear genome sequence of the ciliate Tetrahymena thermophila, a model eukaryote.</title>
        <authorList>
            <person name="Eisen J.A."/>
            <person name="Coyne R.S."/>
            <person name="Wu M."/>
            <person name="Wu D."/>
            <person name="Thiagarajan M."/>
            <person name="Wortman J.R."/>
            <person name="Badger J.H."/>
            <person name="Ren Q."/>
            <person name="Amedeo P."/>
            <person name="Jones K.M."/>
            <person name="Tallon L.J."/>
            <person name="Delcher A.L."/>
            <person name="Salzberg S.L."/>
            <person name="Silva J.C."/>
            <person name="Haas B.J."/>
            <person name="Majoros W.H."/>
            <person name="Farzad M."/>
            <person name="Carlton J.M."/>
            <person name="Smith R.K. Jr."/>
            <person name="Garg J."/>
            <person name="Pearlman R.E."/>
            <person name="Karrer K.M."/>
            <person name="Sun L."/>
            <person name="Manning G."/>
            <person name="Elde N.C."/>
            <person name="Turkewitz A.P."/>
            <person name="Asai D.J."/>
            <person name="Wilkes D.E."/>
            <person name="Wang Y."/>
            <person name="Cai H."/>
            <person name="Collins K."/>
            <person name="Stewart B.A."/>
            <person name="Lee S.R."/>
            <person name="Wilamowska K."/>
            <person name="Weinberg Z."/>
            <person name="Ruzzo W.L."/>
            <person name="Wloga D."/>
            <person name="Gaertig J."/>
            <person name="Frankel J."/>
            <person name="Tsao C.-C."/>
            <person name="Gorovsky M.A."/>
            <person name="Keeling P.J."/>
            <person name="Waller R.F."/>
            <person name="Patron N.J."/>
            <person name="Cherry J.M."/>
            <person name="Stover N.A."/>
            <person name="Krieger C.J."/>
            <person name="del Toro C."/>
            <person name="Ryder H.F."/>
            <person name="Williamson S.C."/>
            <person name="Barbeau R.A."/>
            <person name="Hamilton E.P."/>
            <person name="Orias E."/>
        </authorList>
    </citation>
    <scope>NUCLEOTIDE SEQUENCE [LARGE SCALE GENOMIC DNA]</scope>
    <source>
        <strain evidence="9">SB210</strain>
    </source>
</reference>